<reference evidence="4" key="1">
    <citation type="submission" date="2025-08" db="UniProtKB">
        <authorList>
            <consortium name="RefSeq"/>
        </authorList>
    </citation>
    <scope>IDENTIFICATION</scope>
    <source>
        <tissue evidence="4">Leaf</tissue>
    </source>
</reference>
<dbReference type="Pfam" id="PF22936">
    <property type="entry name" value="Pol_BBD"/>
    <property type="match status" value="1"/>
</dbReference>
<dbReference type="OrthoDB" id="2015125at2759"/>
<sequence>MRVVFRVQGVSGVVEGTESAADSSSKDEQKKDFKQKDDKALLIIHQCVDDTHFKKIKNATSAREAWSILVRCHSRGEKVKKMKSCGETIIDVMIMEKIMRSMPPVFDLIVVAIEESKDLEKLKIEELQSSFEAYEMRRRERNSINRDDQNKKAQSKEAHLVKDESDSEPLVLMVTTCLVIVALTNQVSKEWYLDSGCSNHMTHNKEWLVNLDEGKKSNVRVTDDS</sequence>
<evidence type="ECO:0000256" key="1">
    <source>
        <dbReference type="SAM" id="MobiDB-lite"/>
    </source>
</evidence>
<dbReference type="Pfam" id="PF14223">
    <property type="entry name" value="Retrotran_gag_2"/>
    <property type="match status" value="1"/>
</dbReference>
<feature type="region of interest" description="Disordered" evidence="1">
    <location>
        <begin position="139"/>
        <end position="161"/>
    </location>
</feature>
<gene>
    <name evidence="4" type="primary">LOC106778990</name>
</gene>
<protein>
    <submittedName>
        <fullName evidence="4">Uncharacterized protein LOC106778990</fullName>
    </submittedName>
</protein>
<organism evidence="3 4">
    <name type="scientific">Vigna radiata var. radiata</name>
    <name type="common">Mung bean</name>
    <name type="synonym">Phaseolus aureus</name>
    <dbReference type="NCBI Taxonomy" id="3916"/>
    <lineage>
        <taxon>Eukaryota</taxon>
        <taxon>Viridiplantae</taxon>
        <taxon>Streptophyta</taxon>
        <taxon>Embryophyta</taxon>
        <taxon>Tracheophyta</taxon>
        <taxon>Spermatophyta</taxon>
        <taxon>Magnoliopsida</taxon>
        <taxon>eudicotyledons</taxon>
        <taxon>Gunneridae</taxon>
        <taxon>Pentapetalae</taxon>
        <taxon>rosids</taxon>
        <taxon>fabids</taxon>
        <taxon>Fabales</taxon>
        <taxon>Fabaceae</taxon>
        <taxon>Papilionoideae</taxon>
        <taxon>50 kb inversion clade</taxon>
        <taxon>NPAAA clade</taxon>
        <taxon>indigoferoid/millettioid clade</taxon>
        <taxon>Phaseoleae</taxon>
        <taxon>Vigna</taxon>
    </lineage>
</organism>
<name>A0A1S3VVS2_VIGRR</name>
<evidence type="ECO:0000259" key="2">
    <source>
        <dbReference type="Pfam" id="PF22936"/>
    </source>
</evidence>
<dbReference type="RefSeq" id="XP_014522486.1">
    <property type="nucleotide sequence ID" value="XM_014667000.1"/>
</dbReference>
<dbReference type="Proteomes" id="UP000087766">
    <property type="component" value="Unplaced"/>
</dbReference>
<evidence type="ECO:0000313" key="4">
    <source>
        <dbReference type="RefSeq" id="XP_014522486.1"/>
    </source>
</evidence>
<dbReference type="AlphaFoldDB" id="A0A1S3VVS2"/>
<evidence type="ECO:0000313" key="3">
    <source>
        <dbReference type="Proteomes" id="UP000087766"/>
    </source>
</evidence>
<dbReference type="GeneID" id="106778990"/>
<accession>A0A1S3VVS2</accession>
<dbReference type="KEGG" id="vra:106778990"/>
<dbReference type="InterPro" id="IPR054722">
    <property type="entry name" value="PolX-like_BBD"/>
</dbReference>
<feature type="domain" description="Retrovirus-related Pol polyprotein from transposon TNT 1-94-like beta-barrel" evidence="2">
    <location>
        <begin position="191"/>
        <end position="225"/>
    </location>
</feature>
<proteinExistence type="predicted"/>
<keyword evidence="3" id="KW-1185">Reference proteome</keyword>